<evidence type="ECO:0000313" key="3">
    <source>
        <dbReference type="EMBL" id="KAH6587136.1"/>
    </source>
</evidence>
<feature type="region of interest" description="Disordered" evidence="1">
    <location>
        <begin position="321"/>
        <end position="348"/>
    </location>
</feature>
<name>A0ABQ8EVQ1_9FUNG</name>
<proteinExistence type="predicted"/>
<sequence>MRVGIGIILSVLSFSVLAAVTSNYDYHGPLLVRRAVSPNNRVVLWKRSNEEQTAPVPSNSGAGASTGAGTSVSGSNLDYSSSNLGLSKAERFREFVEKIYKSLKISLNTPKQRMTRWRDNRLIKKAVKRLTEATQGEQVKQAILVVKKFLNITLEGARMTLELYEDLDIIPFFFLPIPKGSTQKSLTKAMIKMQNTGKKASKKYFKDVTSAISNITKHPQDVMKELANITNSISDTCQLFELMYRQDYLALVSKVGHTNNERHIQNTQVYILELKGYRARALSVFNFIKRLINNGKVTFKGSPPSRFANFKSRVKSRLGIKSKSSTGVSSNQEATGQTITPGGKKTFV</sequence>
<organism evidence="3 4">
    <name type="scientific">Batrachochytrium salamandrivorans</name>
    <dbReference type="NCBI Taxonomy" id="1357716"/>
    <lineage>
        <taxon>Eukaryota</taxon>
        <taxon>Fungi</taxon>
        <taxon>Fungi incertae sedis</taxon>
        <taxon>Chytridiomycota</taxon>
        <taxon>Chytridiomycota incertae sedis</taxon>
        <taxon>Chytridiomycetes</taxon>
        <taxon>Rhizophydiales</taxon>
        <taxon>Rhizophydiales incertae sedis</taxon>
        <taxon>Batrachochytrium</taxon>
    </lineage>
</organism>
<feature type="chain" id="PRO_5046538096" evidence="2">
    <location>
        <begin position="19"/>
        <end position="348"/>
    </location>
</feature>
<comment type="caution">
    <text evidence="3">The sequence shown here is derived from an EMBL/GenBank/DDBJ whole genome shotgun (WGS) entry which is preliminary data.</text>
</comment>
<keyword evidence="4" id="KW-1185">Reference proteome</keyword>
<evidence type="ECO:0000256" key="1">
    <source>
        <dbReference type="SAM" id="MobiDB-lite"/>
    </source>
</evidence>
<feature type="signal peptide" evidence="2">
    <location>
        <begin position="1"/>
        <end position="18"/>
    </location>
</feature>
<dbReference type="EMBL" id="JAFCIX010000568">
    <property type="protein sequence ID" value="KAH6587136.1"/>
    <property type="molecule type" value="Genomic_DNA"/>
</dbReference>
<reference evidence="3 4" key="1">
    <citation type="submission" date="2021-02" db="EMBL/GenBank/DDBJ databases">
        <title>Variation within the Batrachochytrium salamandrivorans European outbreak.</title>
        <authorList>
            <person name="Kelly M."/>
            <person name="Pasmans F."/>
            <person name="Shea T.P."/>
            <person name="Munoz J.F."/>
            <person name="Carranza S."/>
            <person name="Cuomo C.A."/>
            <person name="Martel A."/>
        </authorList>
    </citation>
    <scope>NUCLEOTIDE SEQUENCE [LARGE SCALE GENOMIC DNA]</scope>
    <source>
        <strain evidence="3 4">AMFP18/2</strain>
    </source>
</reference>
<feature type="compositionally biased region" description="Low complexity" evidence="1">
    <location>
        <begin position="58"/>
        <end position="71"/>
    </location>
</feature>
<feature type="compositionally biased region" description="Polar residues" evidence="1">
    <location>
        <begin position="322"/>
        <end position="340"/>
    </location>
</feature>
<gene>
    <name evidence="3" type="ORF">BASA50_001415</name>
</gene>
<evidence type="ECO:0000313" key="4">
    <source>
        <dbReference type="Proteomes" id="UP001648503"/>
    </source>
</evidence>
<accession>A0ABQ8EVQ1</accession>
<dbReference type="Proteomes" id="UP001648503">
    <property type="component" value="Unassembled WGS sequence"/>
</dbReference>
<feature type="region of interest" description="Disordered" evidence="1">
    <location>
        <begin position="48"/>
        <end position="71"/>
    </location>
</feature>
<keyword evidence="2" id="KW-0732">Signal</keyword>
<evidence type="ECO:0000256" key="2">
    <source>
        <dbReference type="SAM" id="SignalP"/>
    </source>
</evidence>
<protein>
    <submittedName>
        <fullName evidence="3">Uncharacterized protein</fullName>
    </submittedName>
</protein>